<dbReference type="InterPro" id="IPR050360">
    <property type="entry name" value="MFS_Sugar_Transporters"/>
</dbReference>
<dbReference type="EMBL" id="KZ851856">
    <property type="protein sequence ID" value="RDK41033.1"/>
    <property type="molecule type" value="Genomic_DNA"/>
</dbReference>
<keyword evidence="3 6" id="KW-0812">Transmembrane</keyword>
<dbReference type="PROSITE" id="PS00216">
    <property type="entry name" value="SUGAR_TRANSPORT_1"/>
    <property type="match status" value="1"/>
</dbReference>
<dbReference type="GO" id="GO:0016020">
    <property type="term" value="C:membrane"/>
    <property type="evidence" value="ECO:0007669"/>
    <property type="project" value="UniProtKB-SubCell"/>
</dbReference>
<sequence>MSYYLPTVLVQSVGLSDSMSRLLTACNSSSYFIFTCGAVLLIERWGRRGLILFSTAGQFVCFLIITIMLRFAENQSSGQQFSSASIVFFFFSYIAFSLGMLGIPWLYPTEISSLPMRTKTAAVSTATNW</sequence>
<dbReference type="PANTHER" id="PTHR48022:SF26">
    <property type="entry name" value="MAJOR FACILITATOR SUPERFAMILY (MFS) PROFILE DOMAIN-CONTAINING PROTEIN-RELATED"/>
    <property type="match status" value="1"/>
</dbReference>
<feature type="domain" description="Major facilitator superfamily (MFS) profile" evidence="7">
    <location>
        <begin position="1"/>
        <end position="129"/>
    </location>
</feature>
<proteinExistence type="inferred from homology"/>
<evidence type="ECO:0000256" key="3">
    <source>
        <dbReference type="ARBA" id="ARBA00022692"/>
    </source>
</evidence>
<evidence type="ECO:0000259" key="7">
    <source>
        <dbReference type="PROSITE" id="PS50850"/>
    </source>
</evidence>
<feature type="transmembrane region" description="Helical" evidence="6">
    <location>
        <begin position="20"/>
        <end position="42"/>
    </location>
</feature>
<keyword evidence="4 6" id="KW-1133">Transmembrane helix</keyword>
<dbReference type="PANTHER" id="PTHR48022">
    <property type="entry name" value="PLASTIDIC GLUCOSE TRANSPORTER 4"/>
    <property type="match status" value="1"/>
</dbReference>
<feature type="transmembrane region" description="Helical" evidence="6">
    <location>
        <begin position="84"/>
        <end position="107"/>
    </location>
</feature>
<evidence type="ECO:0000313" key="8">
    <source>
        <dbReference type="EMBL" id="RDK41033.1"/>
    </source>
</evidence>
<dbReference type="SUPFAM" id="SSF103473">
    <property type="entry name" value="MFS general substrate transporter"/>
    <property type="match status" value="1"/>
</dbReference>
<comment type="similarity">
    <text evidence="2">Belongs to the major facilitator superfamily. Sugar transporter (TC 2.A.1.1) family.</text>
</comment>
<dbReference type="Pfam" id="PF00083">
    <property type="entry name" value="Sugar_tr"/>
    <property type="match status" value="1"/>
</dbReference>
<reference evidence="8 9" key="1">
    <citation type="submission" date="2018-07" db="EMBL/GenBank/DDBJ databases">
        <title>Section-level genome sequencing of Aspergillus section Nigri to investigate inter- and intra-species variation.</title>
        <authorList>
            <consortium name="DOE Joint Genome Institute"/>
            <person name="Vesth T.C."/>
            <person name="Nybo J.L."/>
            <person name="Theobald S."/>
            <person name="Frisvad J.C."/>
            <person name="Larsen T.O."/>
            <person name="Nielsen K.F."/>
            <person name="Hoof J.B."/>
            <person name="Brandl J."/>
            <person name="Salamov A."/>
            <person name="Riley R."/>
            <person name="Gladden J.M."/>
            <person name="Phatale P."/>
            <person name="Nielsen M.T."/>
            <person name="Lyhne E.K."/>
            <person name="Kogle M.E."/>
            <person name="Strasser K."/>
            <person name="McDonnell E."/>
            <person name="Barry K."/>
            <person name="Clum A."/>
            <person name="Chen C."/>
            <person name="Nolan M."/>
            <person name="Sandor L."/>
            <person name="Kuo A."/>
            <person name="Lipzen A."/>
            <person name="Hainaut M."/>
            <person name="Drula E."/>
            <person name="Tsang A."/>
            <person name="Magnuson J.K."/>
            <person name="Henrissat B."/>
            <person name="Wiebenga A."/>
            <person name="Simmons B.A."/>
            <person name="Makela M.R."/>
            <person name="De vries R.P."/>
            <person name="Grigoriev I.V."/>
            <person name="Mortensen U.H."/>
            <person name="Baker S.E."/>
            <person name="Andersen M.R."/>
        </authorList>
    </citation>
    <scope>NUCLEOTIDE SEQUENCE [LARGE SCALE GENOMIC DNA]</scope>
    <source>
        <strain evidence="8 9">ATCC 13157</strain>
    </source>
</reference>
<organism evidence="8 9">
    <name type="scientific">Aspergillus phoenicis ATCC 13157</name>
    <dbReference type="NCBI Taxonomy" id="1353007"/>
    <lineage>
        <taxon>Eukaryota</taxon>
        <taxon>Fungi</taxon>
        <taxon>Dikarya</taxon>
        <taxon>Ascomycota</taxon>
        <taxon>Pezizomycotina</taxon>
        <taxon>Eurotiomycetes</taxon>
        <taxon>Eurotiomycetidae</taxon>
        <taxon>Eurotiales</taxon>
        <taxon>Aspergillaceae</taxon>
        <taxon>Aspergillus</taxon>
    </lineage>
</organism>
<evidence type="ECO:0000256" key="6">
    <source>
        <dbReference type="SAM" id="Phobius"/>
    </source>
</evidence>
<name>A0A370PFS1_ASPPH</name>
<comment type="subcellular location">
    <subcellularLocation>
        <location evidence="1">Membrane</location>
        <topology evidence="1">Multi-pass membrane protein</topology>
    </subcellularLocation>
</comment>
<evidence type="ECO:0000313" key="9">
    <source>
        <dbReference type="Proteomes" id="UP000254937"/>
    </source>
</evidence>
<protein>
    <submittedName>
        <fullName evidence="8">General substrate transporter</fullName>
    </submittedName>
</protein>
<dbReference type="InterPro" id="IPR005829">
    <property type="entry name" value="Sugar_transporter_CS"/>
</dbReference>
<dbReference type="AlphaFoldDB" id="A0A370PFS1"/>
<feature type="transmembrane region" description="Helical" evidence="6">
    <location>
        <begin position="49"/>
        <end position="72"/>
    </location>
</feature>
<evidence type="ECO:0000256" key="5">
    <source>
        <dbReference type="ARBA" id="ARBA00023136"/>
    </source>
</evidence>
<dbReference type="InterPro" id="IPR036259">
    <property type="entry name" value="MFS_trans_sf"/>
</dbReference>
<keyword evidence="5 6" id="KW-0472">Membrane</keyword>
<evidence type="ECO:0000256" key="1">
    <source>
        <dbReference type="ARBA" id="ARBA00004141"/>
    </source>
</evidence>
<accession>A0A370PFS1</accession>
<evidence type="ECO:0000256" key="4">
    <source>
        <dbReference type="ARBA" id="ARBA00022989"/>
    </source>
</evidence>
<evidence type="ECO:0000256" key="2">
    <source>
        <dbReference type="ARBA" id="ARBA00010992"/>
    </source>
</evidence>
<dbReference type="Gene3D" id="1.20.1250.20">
    <property type="entry name" value="MFS general substrate transporter like domains"/>
    <property type="match status" value="1"/>
</dbReference>
<keyword evidence="9" id="KW-1185">Reference proteome</keyword>
<dbReference type="Proteomes" id="UP000254937">
    <property type="component" value="Unassembled WGS sequence"/>
</dbReference>
<dbReference type="InterPro" id="IPR005828">
    <property type="entry name" value="MFS_sugar_transport-like"/>
</dbReference>
<dbReference type="PROSITE" id="PS50850">
    <property type="entry name" value="MFS"/>
    <property type="match status" value="1"/>
</dbReference>
<gene>
    <name evidence="8" type="ORF">M752DRAFT_30501</name>
</gene>
<dbReference type="GO" id="GO:0005351">
    <property type="term" value="F:carbohydrate:proton symporter activity"/>
    <property type="evidence" value="ECO:0007669"/>
    <property type="project" value="TreeGrafter"/>
</dbReference>
<dbReference type="InterPro" id="IPR020846">
    <property type="entry name" value="MFS_dom"/>
</dbReference>